<evidence type="ECO:0000313" key="2">
    <source>
        <dbReference type="EMBL" id="MFC3108831.1"/>
    </source>
</evidence>
<proteinExistence type="predicted"/>
<dbReference type="Proteomes" id="UP001595530">
    <property type="component" value="Unassembled WGS sequence"/>
</dbReference>
<accession>A0ABV7F3F4</accession>
<feature type="domain" description="Conserved hypothetical protein CHP02679 N terminus" evidence="1">
    <location>
        <begin position="17"/>
        <end position="82"/>
    </location>
</feature>
<evidence type="ECO:0000259" key="1">
    <source>
        <dbReference type="Pfam" id="PF11796"/>
    </source>
</evidence>
<organism evidence="2 3">
    <name type="scientific">Undibacterium arcticum</name>
    <dbReference type="NCBI Taxonomy" id="1762892"/>
    <lineage>
        <taxon>Bacteria</taxon>
        <taxon>Pseudomonadati</taxon>
        <taxon>Pseudomonadota</taxon>
        <taxon>Betaproteobacteria</taxon>
        <taxon>Burkholderiales</taxon>
        <taxon>Oxalobacteraceae</taxon>
        <taxon>Undibacterium</taxon>
    </lineage>
</organism>
<dbReference type="InterPro" id="IPR024466">
    <property type="entry name" value="CHP02679_N"/>
</dbReference>
<sequence length="122" mass="13308">MTTGCRRSLRNTFQLRDACAHAELATLLQIPSGLGLLKRLAGQNRAAASCFLEDAQAVLNRLPAQGLTRAQLAAQELGDAHARPDAQPTWYRNAWRTRILVVAQPATLTARMDRPGAHGLRV</sequence>
<name>A0ABV7F3F4_9BURK</name>
<dbReference type="Pfam" id="PF11796">
    <property type="entry name" value="DUF3323"/>
    <property type="match status" value="1"/>
</dbReference>
<comment type="caution">
    <text evidence="2">The sequence shown here is derived from an EMBL/GenBank/DDBJ whole genome shotgun (WGS) entry which is preliminary data.</text>
</comment>
<evidence type="ECO:0000313" key="3">
    <source>
        <dbReference type="Proteomes" id="UP001595530"/>
    </source>
</evidence>
<dbReference type="RefSeq" id="WP_390328073.1">
    <property type="nucleotide sequence ID" value="NZ_JBHRTP010000038.1"/>
</dbReference>
<protein>
    <submittedName>
        <fullName evidence="2">TIGR02679 domain-containing protein</fullName>
    </submittedName>
</protein>
<dbReference type="EMBL" id="JBHRTP010000038">
    <property type="protein sequence ID" value="MFC3108831.1"/>
    <property type="molecule type" value="Genomic_DNA"/>
</dbReference>
<reference evidence="3" key="1">
    <citation type="journal article" date="2019" name="Int. J. Syst. Evol. Microbiol.">
        <title>The Global Catalogue of Microorganisms (GCM) 10K type strain sequencing project: providing services to taxonomists for standard genome sequencing and annotation.</title>
        <authorList>
            <consortium name="The Broad Institute Genomics Platform"/>
            <consortium name="The Broad Institute Genome Sequencing Center for Infectious Disease"/>
            <person name="Wu L."/>
            <person name="Ma J."/>
        </authorList>
    </citation>
    <scope>NUCLEOTIDE SEQUENCE [LARGE SCALE GENOMIC DNA]</scope>
    <source>
        <strain evidence="3">KCTC 42986</strain>
    </source>
</reference>
<gene>
    <name evidence="2" type="ORF">ACFOFO_12815</name>
</gene>
<keyword evidence="3" id="KW-1185">Reference proteome</keyword>